<keyword evidence="4" id="KW-0233">DNA recombination</keyword>
<dbReference type="EMBL" id="LN879502">
    <property type="protein sequence ID" value="CUI17241.1"/>
    <property type="molecule type" value="Genomic_DNA"/>
</dbReference>
<sequence length="209" mass="24168">MLLECPACSSTSIKKNGHIHNGKQNHQCLACGRQFVLDPQQKIINEEKRSLIRQALLERVSLEGVCRIFNVSMPWLLQFINEIIKELPGDLNATVTCADELEVAFVELDEQWSYVKKKDNQQWLWLVFHSKTRQVLAMHVGKRTRQAAECLLEKLPEDLKKKPSFIQISSLFTMKPFHGFNIDRLEKNQVKQATLKDLIIPSDKDALDW</sequence>
<organism evidence="6 8">
    <name type="scientific">Candidatus Protochlamydia naegleriophila</name>
    <dbReference type="NCBI Taxonomy" id="389348"/>
    <lineage>
        <taxon>Bacteria</taxon>
        <taxon>Pseudomonadati</taxon>
        <taxon>Chlamydiota</taxon>
        <taxon>Chlamydiia</taxon>
        <taxon>Parachlamydiales</taxon>
        <taxon>Parachlamydiaceae</taxon>
        <taxon>Candidatus Protochlamydia</taxon>
    </lineage>
</organism>
<dbReference type="InterPro" id="IPR051354">
    <property type="entry name" value="Transposase_27_IS1"/>
</dbReference>
<evidence type="ECO:0000256" key="4">
    <source>
        <dbReference type="ARBA" id="ARBA00023172"/>
    </source>
</evidence>
<dbReference type="InterPro" id="IPR005063">
    <property type="entry name" value="Transposase_27"/>
</dbReference>
<dbReference type="FunCoup" id="A0A0U5JB26">
    <property type="interactions" value="21"/>
</dbReference>
<evidence type="ECO:0000313" key="7">
    <source>
        <dbReference type="EMBL" id="CUI17492.1"/>
    </source>
</evidence>
<reference evidence="6" key="2">
    <citation type="submission" date="2015-09" db="EMBL/GenBank/DDBJ databases">
        <authorList>
            <person name="Jackson K.R."/>
            <person name="Lunt B.L."/>
            <person name="Fisher J.N.B."/>
            <person name="Gardner A.V."/>
            <person name="Bailey M.E."/>
            <person name="Deus L.M."/>
            <person name="Earl A.S."/>
            <person name="Gibby P.D."/>
            <person name="Hartmann K.A."/>
            <person name="Liu J.E."/>
            <person name="Manci A.M."/>
            <person name="Nielsen D.A."/>
            <person name="Solomon M.B."/>
            <person name="Breakwell D.P."/>
            <person name="Burnett S.H."/>
            <person name="Grose J.H."/>
        </authorList>
    </citation>
    <scope>NUCLEOTIDE SEQUENCE</scope>
    <source>
        <strain evidence="6">KNic</strain>
    </source>
</reference>
<dbReference type="GO" id="GO:0004803">
    <property type="term" value="F:transposase activity"/>
    <property type="evidence" value="ECO:0007669"/>
    <property type="project" value="InterPro"/>
</dbReference>
<evidence type="ECO:0000256" key="3">
    <source>
        <dbReference type="ARBA" id="ARBA00022578"/>
    </source>
</evidence>
<accession>A0A0U5JB26</accession>
<name>A0A0U5JB26_9BACT</name>
<dbReference type="EMBL" id="LN879502">
    <property type="protein sequence ID" value="CUI17174.1"/>
    <property type="molecule type" value="Genomic_DNA"/>
</dbReference>
<dbReference type="KEGG" id="pnl:PNK_1564"/>
<dbReference type="KEGG" id="pnl:PNK_1632"/>
<keyword evidence="8" id="KW-1185">Reference proteome</keyword>
<evidence type="ECO:0000313" key="5">
    <source>
        <dbReference type="EMBL" id="CUI17174.1"/>
    </source>
</evidence>
<evidence type="ECO:0000256" key="1">
    <source>
        <dbReference type="ARBA" id="ARBA00004091"/>
    </source>
</evidence>
<dbReference type="EMBL" id="LN879502">
    <property type="protein sequence ID" value="CUI17492.1"/>
    <property type="molecule type" value="Genomic_DNA"/>
</dbReference>
<dbReference type="NCBIfam" id="NF033558">
    <property type="entry name" value="transpos_IS1"/>
    <property type="match status" value="1"/>
</dbReference>
<evidence type="ECO:0000256" key="2">
    <source>
        <dbReference type="ARBA" id="ARBA00008841"/>
    </source>
</evidence>
<proteinExistence type="inferred from homology"/>
<dbReference type="InParanoid" id="A0A0U5JB26"/>
<keyword evidence="3" id="KW-0815">Transposition</keyword>
<dbReference type="PATRIC" id="fig|389348.3.peg.1751"/>
<dbReference type="Pfam" id="PF03400">
    <property type="entry name" value="DDE_Tnp_IS1"/>
    <property type="match status" value="1"/>
</dbReference>
<gene>
    <name evidence="5" type="ORF">PNK_1564</name>
    <name evidence="6" type="ORF">PNK_1632</name>
    <name evidence="7" type="ORF">PNK_1886</name>
</gene>
<evidence type="ECO:0000313" key="6">
    <source>
        <dbReference type="EMBL" id="CUI17241.1"/>
    </source>
</evidence>
<dbReference type="KEGG" id="pnl:PNK_1886"/>
<reference evidence="8" key="1">
    <citation type="submission" date="2015-09" db="EMBL/GenBank/DDBJ databases">
        <authorList>
            <person name="Bertelli C."/>
        </authorList>
    </citation>
    <scope>NUCLEOTIDE SEQUENCE [LARGE SCALE GENOMIC DNA]</scope>
    <source>
        <strain evidence="8">KNic</strain>
    </source>
</reference>
<dbReference type="GO" id="GO:0003677">
    <property type="term" value="F:DNA binding"/>
    <property type="evidence" value="ECO:0007669"/>
    <property type="project" value="InterPro"/>
</dbReference>
<evidence type="ECO:0000313" key="8">
    <source>
        <dbReference type="Proteomes" id="UP000069902"/>
    </source>
</evidence>
<comment type="similarity">
    <text evidence="2">Belongs to the transposase 27 family.</text>
</comment>
<dbReference type="AlphaFoldDB" id="A0A0U5JB26"/>
<dbReference type="PANTHER" id="PTHR33293">
    <property type="entry name" value="INSERTION ELEMENT IS1 1 PROTEIN INSB-RELATED"/>
    <property type="match status" value="1"/>
</dbReference>
<protein>
    <recommendedName>
        <fullName evidence="9">Transposase</fullName>
    </recommendedName>
</protein>
<dbReference type="GO" id="GO:0006313">
    <property type="term" value="P:DNA transposition"/>
    <property type="evidence" value="ECO:0007669"/>
    <property type="project" value="InterPro"/>
</dbReference>
<evidence type="ECO:0008006" key="9">
    <source>
        <dbReference type="Google" id="ProtNLM"/>
    </source>
</evidence>
<comment type="function">
    <text evidence="1">Absolutely required for transposition of IS1.</text>
</comment>
<dbReference type="STRING" id="389348.PNK_1564"/>
<dbReference type="PANTHER" id="PTHR33293:SF1">
    <property type="entry name" value="INSERTION ELEMENT IS1 1 PROTEIN INSB-RELATED"/>
    <property type="match status" value="1"/>
</dbReference>
<dbReference type="Proteomes" id="UP000069902">
    <property type="component" value="Chromosome cPNK"/>
</dbReference>